<feature type="region of interest" description="Disordered" evidence="1">
    <location>
        <begin position="79"/>
        <end position="137"/>
    </location>
</feature>
<evidence type="ECO:0000313" key="3">
    <source>
        <dbReference type="Proteomes" id="UP001054837"/>
    </source>
</evidence>
<gene>
    <name evidence="2" type="ORF">CDAR_464051</name>
</gene>
<protein>
    <submittedName>
        <fullName evidence="2">Uncharacterized protein</fullName>
    </submittedName>
</protein>
<sequence>MASSIADLMEDPAYLKSLNIFMGGWFSPPPGYVGEWPMPRVQLEAPYSPARYDDPTEDPGYERSVRIFMGQNVSPDYPFPYVHRRLPTPPPRRRGRSLPLPEVISPESSPERRSVEGRKPHCGRKVTTTVGDHNLSF</sequence>
<feature type="compositionally biased region" description="Polar residues" evidence="1">
    <location>
        <begin position="126"/>
        <end position="137"/>
    </location>
</feature>
<keyword evidence="3" id="KW-1185">Reference proteome</keyword>
<dbReference type="AlphaFoldDB" id="A0AAV4VVR6"/>
<name>A0AAV4VVR6_9ARAC</name>
<feature type="compositionally biased region" description="Basic residues" evidence="1">
    <location>
        <begin position="82"/>
        <end position="96"/>
    </location>
</feature>
<accession>A0AAV4VVR6</accession>
<dbReference type="Proteomes" id="UP001054837">
    <property type="component" value="Unassembled WGS sequence"/>
</dbReference>
<comment type="caution">
    <text evidence="2">The sequence shown here is derived from an EMBL/GenBank/DDBJ whole genome shotgun (WGS) entry which is preliminary data.</text>
</comment>
<evidence type="ECO:0000313" key="2">
    <source>
        <dbReference type="EMBL" id="GIY73684.1"/>
    </source>
</evidence>
<feature type="compositionally biased region" description="Low complexity" evidence="1">
    <location>
        <begin position="97"/>
        <end position="108"/>
    </location>
</feature>
<organism evidence="2 3">
    <name type="scientific">Caerostris darwini</name>
    <dbReference type="NCBI Taxonomy" id="1538125"/>
    <lineage>
        <taxon>Eukaryota</taxon>
        <taxon>Metazoa</taxon>
        <taxon>Ecdysozoa</taxon>
        <taxon>Arthropoda</taxon>
        <taxon>Chelicerata</taxon>
        <taxon>Arachnida</taxon>
        <taxon>Araneae</taxon>
        <taxon>Araneomorphae</taxon>
        <taxon>Entelegynae</taxon>
        <taxon>Araneoidea</taxon>
        <taxon>Araneidae</taxon>
        <taxon>Caerostris</taxon>
    </lineage>
</organism>
<feature type="compositionally biased region" description="Basic and acidic residues" evidence="1">
    <location>
        <begin position="109"/>
        <end position="119"/>
    </location>
</feature>
<reference evidence="2 3" key="1">
    <citation type="submission" date="2021-06" db="EMBL/GenBank/DDBJ databases">
        <title>Caerostris darwini draft genome.</title>
        <authorList>
            <person name="Kono N."/>
            <person name="Arakawa K."/>
        </authorList>
    </citation>
    <scope>NUCLEOTIDE SEQUENCE [LARGE SCALE GENOMIC DNA]</scope>
</reference>
<proteinExistence type="predicted"/>
<evidence type="ECO:0000256" key="1">
    <source>
        <dbReference type="SAM" id="MobiDB-lite"/>
    </source>
</evidence>
<dbReference type="EMBL" id="BPLQ01013634">
    <property type="protein sequence ID" value="GIY73684.1"/>
    <property type="molecule type" value="Genomic_DNA"/>
</dbReference>